<dbReference type="GO" id="GO:0005524">
    <property type="term" value="F:ATP binding"/>
    <property type="evidence" value="ECO:0007669"/>
    <property type="project" value="UniProtKB-KW"/>
</dbReference>
<dbReference type="InterPro" id="IPR013126">
    <property type="entry name" value="Hsp_70_fam"/>
</dbReference>
<reference evidence="5 6" key="1">
    <citation type="submission" date="2024-04" db="EMBL/GenBank/DDBJ databases">
        <authorList>
            <person name="Fracassetti M."/>
        </authorList>
    </citation>
    <scope>NUCLEOTIDE SEQUENCE [LARGE SCALE GENOMIC DNA]</scope>
</reference>
<feature type="region of interest" description="Disordered" evidence="4">
    <location>
        <begin position="1"/>
        <end position="22"/>
    </location>
</feature>
<dbReference type="FunFam" id="3.30.420.40:FF:000028">
    <property type="entry name" value="heat shock 70 kDa protein-like"/>
    <property type="match status" value="1"/>
</dbReference>
<organism evidence="5 6">
    <name type="scientific">Linum trigynum</name>
    <dbReference type="NCBI Taxonomy" id="586398"/>
    <lineage>
        <taxon>Eukaryota</taxon>
        <taxon>Viridiplantae</taxon>
        <taxon>Streptophyta</taxon>
        <taxon>Embryophyta</taxon>
        <taxon>Tracheophyta</taxon>
        <taxon>Spermatophyta</taxon>
        <taxon>Magnoliopsida</taxon>
        <taxon>eudicotyledons</taxon>
        <taxon>Gunneridae</taxon>
        <taxon>Pentapetalae</taxon>
        <taxon>rosids</taxon>
        <taxon>fabids</taxon>
        <taxon>Malpighiales</taxon>
        <taxon>Linaceae</taxon>
        <taxon>Linum</taxon>
    </lineage>
</organism>
<protein>
    <submittedName>
        <fullName evidence="5">Uncharacterized protein</fullName>
    </submittedName>
</protein>
<evidence type="ECO:0000256" key="4">
    <source>
        <dbReference type="SAM" id="MobiDB-lite"/>
    </source>
</evidence>
<keyword evidence="2" id="KW-0547">Nucleotide-binding</keyword>
<dbReference type="Proteomes" id="UP001497516">
    <property type="component" value="Chromosome 7"/>
</dbReference>
<evidence type="ECO:0000256" key="3">
    <source>
        <dbReference type="ARBA" id="ARBA00022840"/>
    </source>
</evidence>
<dbReference type="AlphaFoldDB" id="A0AAV2FS42"/>
<keyword evidence="6" id="KW-1185">Reference proteome</keyword>
<dbReference type="EMBL" id="OZ034820">
    <property type="protein sequence ID" value="CAL1400777.1"/>
    <property type="molecule type" value="Genomic_DNA"/>
</dbReference>
<evidence type="ECO:0000313" key="5">
    <source>
        <dbReference type="EMBL" id="CAL1400777.1"/>
    </source>
</evidence>
<dbReference type="InterPro" id="IPR043129">
    <property type="entry name" value="ATPase_NBD"/>
</dbReference>
<accession>A0AAV2FS42</accession>
<dbReference type="GO" id="GO:0140662">
    <property type="term" value="F:ATP-dependent protein folding chaperone"/>
    <property type="evidence" value="ECO:0007669"/>
    <property type="project" value="InterPro"/>
</dbReference>
<evidence type="ECO:0000256" key="1">
    <source>
        <dbReference type="ARBA" id="ARBA00007381"/>
    </source>
</evidence>
<evidence type="ECO:0000313" key="6">
    <source>
        <dbReference type="Proteomes" id="UP001497516"/>
    </source>
</evidence>
<name>A0AAV2FS42_9ROSI</name>
<keyword evidence="3" id="KW-0067">ATP-binding</keyword>
<gene>
    <name evidence="5" type="ORF">LTRI10_LOCUS40880</name>
</gene>
<dbReference type="Gene3D" id="3.30.420.40">
    <property type="match status" value="1"/>
</dbReference>
<proteinExistence type="inferred from homology"/>
<comment type="similarity">
    <text evidence="1">Belongs to the heat shock protein 70 family.</text>
</comment>
<evidence type="ECO:0000256" key="2">
    <source>
        <dbReference type="ARBA" id="ARBA00022741"/>
    </source>
</evidence>
<dbReference type="Pfam" id="PF00012">
    <property type="entry name" value="HSP70"/>
    <property type="match status" value="1"/>
</dbReference>
<dbReference type="SUPFAM" id="SSF53067">
    <property type="entry name" value="Actin-like ATPase domain"/>
    <property type="match status" value="1"/>
</dbReference>
<sequence length="175" mass="17814">MGACGGSSTKPSTSTRGNVPTWGTTIDDFPPDADYMAFLGLCLSSAADSDRGVRANSAHASEAATRNVGSGLIGDWQADDLFKFLIGKDGGSSIIRAENNGVDNNGDAGATNGCGLSIDSGGDDMAKGEGPAIVIDLGMTYSCVGVWQHDRVDIIANDQGNQTTPPMLLSLAPSG</sequence>